<sequence length="182" mass="20051">MRRDRGPSSTPACSSSWPSASVCDRAGRGASGPSGWGRARELAVWHSSAVPAANIMTGIAGLVDVVADPLGTVARLRLVIEAFLLKRRWRERKPTDPLERFIVLCWRRTGSNWLCGVLHGHPEILMHNELFNESDIHTYHRKDLVVREMDLRAAGHPPGPISEGHVPQRRRSQGADADGGLQ</sequence>
<evidence type="ECO:0000313" key="2">
    <source>
        <dbReference type="EMBL" id="EJK67303.1"/>
    </source>
</evidence>
<dbReference type="Gene3D" id="3.40.50.300">
    <property type="entry name" value="P-loop containing nucleotide triphosphate hydrolases"/>
    <property type="match status" value="1"/>
</dbReference>
<dbReference type="AlphaFoldDB" id="K0SLY4"/>
<name>K0SLY4_THAOC</name>
<dbReference type="InterPro" id="IPR027417">
    <property type="entry name" value="P-loop_NTPase"/>
</dbReference>
<reference evidence="2 3" key="1">
    <citation type="journal article" date="2012" name="Genome Biol.">
        <title>Genome and low-iron response of an oceanic diatom adapted to chronic iron limitation.</title>
        <authorList>
            <person name="Lommer M."/>
            <person name="Specht M."/>
            <person name="Roy A.S."/>
            <person name="Kraemer L."/>
            <person name="Andreson R."/>
            <person name="Gutowska M.A."/>
            <person name="Wolf J."/>
            <person name="Bergner S.V."/>
            <person name="Schilhabel M.B."/>
            <person name="Klostermeier U.C."/>
            <person name="Beiko R.G."/>
            <person name="Rosenstiel P."/>
            <person name="Hippler M."/>
            <person name="Laroche J."/>
        </authorList>
    </citation>
    <scope>NUCLEOTIDE SEQUENCE [LARGE SCALE GENOMIC DNA]</scope>
    <source>
        <strain evidence="2 3">CCMP1005</strain>
    </source>
</reference>
<dbReference type="Proteomes" id="UP000266841">
    <property type="component" value="Unassembled WGS sequence"/>
</dbReference>
<evidence type="ECO:0000313" key="3">
    <source>
        <dbReference type="Proteomes" id="UP000266841"/>
    </source>
</evidence>
<accession>K0SLY4</accession>
<gene>
    <name evidence="2" type="ORF">THAOC_11684</name>
</gene>
<comment type="caution">
    <text evidence="2">The sequence shown here is derived from an EMBL/GenBank/DDBJ whole genome shotgun (WGS) entry which is preliminary data.</text>
</comment>
<feature type="non-terminal residue" evidence="2">
    <location>
        <position position="182"/>
    </location>
</feature>
<feature type="region of interest" description="Disordered" evidence="1">
    <location>
        <begin position="156"/>
        <end position="182"/>
    </location>
</feature>
<proteinExistence type="predicted"/>
<evidence type="ECO:0000256" key="1">
    <source>
        <dbReference type="SAM" id="MobiDB-lite"/>
    </source>
</evidence>
<feature type="region of interest" description="Disordered" evidence="1">
    <location>
        <begin position="1"/>
        <end position="28"/>
    </location>
</feature>
<organism evidence="2 3">
    <name type="scientific">Thalassiosira oceanica</name>
    <name type="common">Marine diatom</name>
    <dbReference type="NCBI Taxonomy" id="159749"/>
    <lineage>
        <taxon>Eukaryota</taxon>
        <taxon>Sar</taxon>
        <taxon>Stramenopiles</taxon>
        <taxon>Ochrophyta</taxon>
        <taxon>Bacillariophyta</taxon>
        <taxon>Coscinodiscophyceae</taxon>
        <taxon>Thalassiosirophycidae</taxon>
        <taxon>Thalassiosirales</taxon>
        <taxon>Thalassiosiraceae</taxon>
        <taxon>Thalassiosira</taxon>
    </lineage>
</organism>
<feature type="compositionally biased region" description="Low complexity" evidence="1">
    <location>
        <begin position="7"/>
        <end position="21"/>
    </location>
</feature>
<protein>
    <submittedName>
        <fullName evidence="2">Uncharacterized protein</fullName>
    </submittedName>
</protein>
<keyword evidence="3" id="KW-1185">Reference proteome</keyword>
<dbReference type="EMBL" id="AGNL01013368">
    <property type="protein sequence ID" value="EJK67303.1"/>
    <property type="molecule type" value="Genomic_DNA"/>
</dbReference>